<feature type="non-terminal residue" evidence="2">
    <location>
        <position position="124"/>
    </location>
</feature>
<accession>A0A7J6TW24</accession>
<feature type="signal peptide" evidence="1">
    <location>
        <begin position="1"/>
        <end position="19"/>
    </location>
</feature>
<gene>
    <name evidence="2" type="ORF">FOZ62_019161</name>
</gene>
<dbReference type="EMBL" id="JABANM010004632">
    <property type="protein sequence ID" value="KAF4748947.1"/>
    <property type="molecule type" value="Genomic_DNA"/>
</dbReference>
<feature type="chain" id="PRO_5029488052" evidence="1">
    <location>
        <begin position="20"/>
        <end position="124"/>
    </location>
</feature>
<comment type="caution">
    <text evidence="2">The sequence shown here is derived from an EMBL/GenBank/DDBJ whole genome shotgun (WGS) entry which is preliminary data.</text>
</comment>
<protein>
    <submittedName>
        <fullName evidence="2">Uncharacterized protein</fullName>
    </submittedName>
</protein>
<dbReference type="Proteomes" id="UP000574390">
    <property type="component" value="Unassembled WGS sequence"/>
</dbReference>
<proteinExistence type="predicted"/>
<organism evidence="2 3">
    <name type="scientific">Perkinsus olseni</name>
    <name type="common">Perkinsus atlanticus</name>
    <dbReference type="NCBI Taxonomy" id="32597"/>
    <lineage>
        <taxon>Eukaryota</taxon>
        <taxon>Sar</taxon>
        <taxon>Alveolata</taxon>
        <taxon>Perkinsozoa</taxon>
        <taxon>Perkinsea</taxon>
        <taxon>Perkinsida</taxon>
        <taxon>Perkinsidae</taxon>
        <taxon>Perkinsus</taxon>
    </lineage>
</organism>
<sequence>MCLRLRVAAALFGLELVVATLSTVRSETRKALTLDHRTYAVSTLYRKGKQAKQKTRTEFRKTQGDSLICRVRDINNDDSFELQKSKDRLSLTFLSQDGVVASGAADLFAGRLPSSIHQADVRTC</sequence>
<dbReference type="AlphaFoldDB" id="A0A7J6TW24"/>
<evidence type="ECO:0000313" key="3">
    <source>
        <dbReference type="Proteomes" id="UP000574390"/>
    </source>
</evidence>
<reference evidence="2 3" key="1">
    <citation type="submission" date="2020-04" db="EMBL/GenBank/DDBJ databases">
        <title>Perkinsus olseni comparative genomics.</title>
        <authorList>
            <person name="Bogema D.R."/>
        </authorList>
    </citation>
    <scope>NUCLEOTIDE SEQUENCE [LARGE SCALE GENOMIC DNA]</scope>
    <source>
        <strain evidence="2">ATCC PRA-205</strain>
    </source>
</reference>
<name>A0A7J6TW24_PEROL</name>
<keyword evidence="1" id="KW-0732">Signal</keyword>
<evidence type="ECO:0000256" key="1">
    <source>
        <dbReference type="SAM" id="SignalP"/>
    </source>
</evidence>
<evidence type="ECO:0000313" key="2">
    <source>
        <dbReference type="EMBL" id="KAF4748947.1"/>
    </source>
</evidence>